<dbReference type="Proteomes" id="UP000299211">
    <property type="component" value="Unassembled WGS sequence"/>
</dbReference>
<feature type="region of interest" description="Disordered" evidence="1">
    <location>
        <begin position="57"/>
        <end position="78"/>
    </location>
</feature>
<comment type="caution">
    <text evidence="2">The sequence shown here is derived from an EMBL/GenBank/DDBJ whole genome shotgun (WGS) entry which is preliminary data.</text>
</comment>
<evidence type="ECO:0000313" key="2">
    <source>
        <dbReference type="EMBL" id="GDY60617.1"/>
    </source>
</evidence>
<dbReference type="Proteomes" id="UP000302139">
    <property type="component" value="Unassembled WGS sequence"/>
</dbReference>
<proteinExistence type="predicted"/>
<reference evidence="3 4" key="1">
    <citation type="submission" date="2019-04" db="EMBL/GenBank/DDBJ databases">
        <title>Draft genome sequences of Streptomyces avermitilis ATCC 31267.</title>
        <authorList>
            <person name="Komaki H."/>
            <person name="Tamura T."/>
            <person name="Hosoyama A."/>
        </authorList>
    </citation>
    <scope>NUCLEOTIDE SEQUENCE [LARGE SCALE GENOMIC DNA]</scope>
    <source>
        <strain evidence="3 4">ATCC 31267</strain>
    </source>
</reference>
<sequence>MCVRAPSSAVQAEHNTAVQEALTTTVYDAGGCTSYYFTSTGRNTFAWPWSTGRLVRGPGPLRAMPQDETASPQPERAAGQARLRAVGRTSLLRWQAGSAHGLHPERGAVSA</sequence>
<accession>A0A4D4LR05</accession>
<gene>
    <name evidence="2" type="ORF">SAV14893_000100</name>
    <name evidence="3" type="ORF">SAV31267_087930</name>
</gene>
<dbReference type="EMBL" id="BJHX01000001">
    <property type="protein sequence ID" value="GDY60617.1"/>
    <property type="molecule type" value="Genomic_DNA"/>
</dbReference>
<organism evidence="2 5">
    <name type="scientific">Streptomyces avermitilis</name>
    <dbReference type="NCBI Taxonomy" id="33903"/>
    <lineage>
        <taxon>Bacteria</taxon>
        <taxon>Bacillati</taxon>
        <taxon>Actinomycetota</taxon>
        <taxon>Actinomycetes</taxon>
        <taxon>Kitasatosporales</taxon>
        <taxon>Streptomycetaceae</taxon>
        <taxon>Streptomyces</taxon>
    </lineage>
</organism>
<evidence type="ECO:0000313" key="5">
    <source>
        <dbReference type="Proteomes" id="UP000302139"/>
    </source>
</evidence>
<reference evidence="2 5" key="2">
    <citation type="submission" date="2019-04" db="EMBL/GenBank/DDBJ databases">
        <title>Draft genome sequences of Streptomyces avermitilis NBRC 14893.</title>
        <authorList>
            <person name="Komaki H."/>
            <person name="Tamura T."/>
            <person name="Hosoyama A."/>
        </authorList>
    </citation>
    <scope>NUCLEOTIDE SEQUENCE [LARGE SCALE GENOMIC DNA]</scope>
    <source>
        <strain evidence="2 5">NBRC 14893</strain>
    </source>
</reference>
<protein>
    <submittedName>
        <fullName evidence="2">Uncharacterized protein</fullName>
    </submittedName>
</protein>
<evidence type="ECO:0000256" key="1">
    <source>
        <dbReference type="SAM" id="MobiDB-lite"/>
    </source>
</evidence>
<dbReference type="EMBL" id="BJHY01000001">
    <property type="protein sequence ID" value="GDY79308.1"/>
    <property type="molecule type" value="Genomic_DNA"/>
</dbReference>
<evidence type="ECO:0000313" key="3">
    <source>
        <dbReference type="EMBL" id="GDY79308.1"/>
    </source>
</evidence>
<dbReference type="AlphaFoldDB" id="A0A4D4LR05"/>
<name>A0A4D4LR05_STRAX</name>
<evidence type="ECO:0000313" key="4">
    <source>
        <dbReference type="Proteomes" id="UP000299211"/>
    </source>
</evidence>